<dbReference type="SUPFAM" id="SSF52343">
    <property type="entry name" value="Ferredoxin reductase-like, C-terminal NADP-linked domain"/>
    <property type="match status" value="1"/>
</dbReference>
<dbReference type="InterPro" id="IPR013130">
    <property type="entry name" value="Fe3_Rdtase_TM_dom"/>
</dbReference>
<keyword evidence="6 12" id="KW-1133">Transmembrane helix</keyword>
<evidence type="ECO:0000313" key="16">
    <source>
        <dbReference type="Proteomes" id="UP000799757"/>
    </source>
</evidence>
<sequence length="755" mass="85993">MRTKASLLFVLAGSWGGVVALRSGKYCFEGCSYTLNCVDFNDTNPALSRKIRTCQSVFRATSLYLCLENYCTNEGRTEWLRGNNETCQKKTKQALPPYDIIADYAGDMDAVRRLKAEEGMCDGAPITLGEATIPDEPYFERAFRTLDAAFFEEDIHWLYAMAMYYFWAIVIAVGICTRLISLIRGLQHQEWLPVPDNESNHETANRTKNSIRSLPYSLLKRHIIIPATFGYRCSQNIHWCTIPPRIQSLTIASFVLLNIVLCSISYPVFSGNIFWPEISAQLWRYVSDRTGIISLANLPLIWLFGTRNNTLIWLTGWGFGTYNNFHRWVARVATVQAVVHSIGYTEMVWESGGWRLYTKYWYKRYFWNGELATIFMCAICAFSVYGLRRSHYEVFLVAHILFSIIVLITMYYHVEIFNGEWNIFIWPSLLIWVFDRTLRVLRILAFNPRFWNTKCSATYDPSSNLVRLEVPCSQSFLRPKPGSYYYIYALNNVLFAHQNHPFTLAYVTSSKNEEDMEDIHTRTSSSSHRSSRPSSHRTSSTTSTESEALLSSSSSSRSPSPSLVFLIRPYDGFTSRLAQNSASTSTLKSIRVFIEGPYGETVPLHTFPSVLFLVGGTGIAVPLSYMHKLLTSDQSRVARLRIVWAVREHAFFVDVLQRFRDLLKDERVEVDVHVTRDVEGKDDAIVEEIEDVEVVAGRPNVDAAVDEAAQEAGRGRMAVVACGPGQMADDARRAVVKAVGDGYRGVEYFEESFKW</sequence>
<dbReference type="PROSITE" id="PS51384">
    <property type="entry name" value="FAD_FR"/>
    <property type="match status" value="1"/>
</dbReference>
<evidence type="ECO:0000256" key="13">
    <source>
        <dbReference type="SAM" id="SignalP"/>
    </source>
</evidence>
<evidence type="ECO:0000259" key="14">
    <source>
        <dbReference type="PROSITE" id="PS51384"/>
    </source>
</evidence>
<keyword evidence="3" id="KW-0813">Transport</keyword>
<comment type="subcellular location">
    <subcellularLocation>
        <location evidence="1">Membrane</location>
        <topology evidence="1">Multi-pass membrane protein</topology>
    </subcellularLocation>
</comment>
<feature type="transmembrane region" description="Helical" evidence="12">
    <location>
        <begin position="365"/>
        <end position="387"/>
    </location>
</feature>
<dbReference type="InterPro" id="IPR039261">
    <property type="entry name" value="FNR_nucleotide-bd"/>
</dbReference>
<dbReference type="EMBL" id="MU001869">
    <property type="protein sequence ID" value="KAF2795094.1"/>
    <property type="molecule type" value="Genomic_DNA"/>
</dbReference>
<proteinExistence type="inferred from homology"/>
<dbReference type="GO" id="GO:0006879">
    <property type="term" value="P:intracellular iron ion homeostasis"/>
    <property type="evidence" value="ECO:0007669"/>
    <property type="project" value="TreeGrafter"/>
</dbReference>
<keyword evidence="16" id="KW-1185">Reference proteome</keyword>
<dbReference type="Pfam" id="PF08022">
    <property type="entry name" value="FAD_binding_8"/>
    <property type="match status" value="1"/>
</dbReference>
<dbReference type="PANTHER" id="PTHR32361">
    <property type="entry name" value="FERRIC/CUPRIC REDUCTASE TRANSMEMBRANE COMPONENT"/>
    <property type="match status" value="1"/>
</dbReference>
<keyword evidence="4 12" id="KW-0812">Transmembrane</keyword>
<keyword evidence="13" id="KW-0732">Signal</keyword>
<evidence type="ECO:0000256" key="1">
    <source>
        <dbReference type="ARBA" id="ARBA00004141"/>
    </source>
</evidence>
<feature type="compositionally biased region" description="Low complexity" evidence="11">
    <location>
        <begin position="536"/>
        <end position="560"/>
    </location>
</feature>
<feature type="transmembrane region" description="Helical" evidence="12">
    <location>
        <begin position="157"/>
        <end position="180"/>
    </location>
</feature>
<feature type="chain" id="PRO_5025406619" description="FAD-binding FR-type domain-containing protein" evidence="13">
    <location>
        <begin position="21"/>
        <end position="755"/>
    </location>
</feature>
<evidence type="ECO:0000256" key="7">
    <source>
        <dbReference type="ARBA" id="ARBA00023002"/>
    </source>
</evidence>
<keyword evidence="7" id="KW-0560">Oxidoreductase</keyword>
<evidence type="ECO:0000256" key="9">
    <source>
        <dbReference type="ARBA" id="ARBA00023136"/>
    </source>
</evidence>
<keyword evidence="9 12" id="KW-0472">Membrane</keyword>
<accession>A0A6A6XG24</accession>
<evidence type="ECO:0000256" key="10">
    <source>
        <dbReference type="ARBA" id="ARBA00023180"/>
    </source>
</evidence>
<dbReference type="GO" id="GO:0015677">
    <property type="term" value="P:copper ion import"/>
    <property type="evidence" value="ECO:0007669"/>
    <property type="project" value="TreeGrafter"/>
</dbReference>
<feature type="domain" description="FAD-binding FR-type" evidence="14">
    <location>
        <begin position="433"/>
        <end position="604"/>
    </location>
</feature>
<keyword evidence="8" id="KW-0406">Ion transport</keyword>
<evidence type="ECO:0000256" key="12">
    <source>
        <dbReference type="SAM" id="Phobius"/>
    </source>
</evidence>
<feature type="signal peptide" evidence="13">
    <location>
        <begin position="1"/>
        <end position="20"/>
    </location>
</feature>
<evidence type="ECO:0000313" key="15">
    <source>
        <dbReference type="EMBL" id="KAF2795094.1"/>
    </source>
</evidence>
<dbReference type="AlphaFoldDB" id="A0A6A6XG24"/>
<evidence type="ECO:0000256" key="11">
    <source>
        <dbReference type="SAM" id="MobiDB-lite"/>
    </source>
</evidence>
<dbReference type="GO" id="GO:0006826">
    <property type="term" value="P:iron ion transport"/>
    <property type="evidence" value="ECO:0007669"/>
    <property type="project" value="TreeGrafter"/>
</dbReference>
<comment type="similarity">
    <text evidence="2">Belongs to the ferric reductase (FRE) family.</text>
</comment>
<keyword evidence="5" id="KW-0249">Electron transport</keyword>
<reference evidence="15" key="1">
    <citation type="journal article" date="2020" name="Stud. Mycol.">
        <title>101 Dothideomycetes genomes: a test case for predicting lifestyles and emergence of pathogens.</title>
        <authorList>
            <person name="Haridas S."/>
            <person name="Albert R."/>
            <person name="Binder M."/>
            <person name="Bloem J."/>
            <person name="Labutti K."/>
            <person name="Salamov A."/>
            <person name="Andreopoulos B."/>
            <person name="Baker S."/>
            <person name="Barry K."/>
            <person name="Bills G."/>
            <person name="Bluhm B."/>
            <person name="Cannon C."/>
            <person name="Castanera R."/>
            <person name="Culley D."/>
            <person name="Daum C."/>
            <person name="Ezra D."/>
            <person name="Gonzalez J."/>
            <person name="Henrissat B."/>
            <person name="Kuo A."/>
            <person name="Liang C."/>
            <person name="Lipzen A."/>
            <person name="Lutzoni F."/>
            <person name="Magnuson J."/>
            <person name="Mondo S."/>
            <person name="Nolan M."/>
            <person name="Ohm R."/>
            <person name="Pangilinan J."/>
            <person name="Park H.-J."/>
            <person name="Ramirez L."/>
            <person name="Alfaro M."/>
            <person name="Sun H."/>
            <person name="Tritt A."/>
            <person name="Yoshinaga Y."/>
            <person name="Zwiers L.-H."/>
            <person name="Turgeon B."/>
            <person name="Goodwin S."/>
            <person name="Spatafora J."/>
            <person name="Crous P."/>
            <person name="Grigoriev I."/>
        </authorList>
    </citation>
    <scope>NUCLEOTIDE SEQUENCE</scope>
    <source>
        <strain evidence="15">CBS 109.77</strain>
    </source>
</reference>
<dbReference type="OrthoDB" id="167398at2759"/>
<dbReference type="InterPro" id="IPR013121">
    <property type="entry name" value="Fe_red_NAD-bd_6"/>
</dbReference>
<dbReference type="GO" id="GO:0005886">
    <property type="term" value="C:plasma membrane"/>
    <property type="evidence" value="ECO:0007669"/>
    <property type="project" value="TreeGrafter"/>
</dbReference>
<name>A0A6A6XG24_9PLEO</name>
<feature type="region of interest" description="Disordered" evidence="11">
    <location>
        <begin position="515"/>
        <end position="560"/>
    </location>
</feature>
<keyword evidence="10" id="KW-0325">Glycoprotein</keyword>
<evidence type="ECO:0000256" key="5">
    <source>
        <dbReference type="ARBA" id="ARBA00022982"/>
    </source>
</evidence>
<dbReference type="PANTHER" id="PTHR32361:SF9">
    <property type="entry name" value="FERRIC REDUCTASE TRANSMEMBRANE COMPONENT 3-RELATED"/>
    <property type="match status" value="1"/>
</dbReference>
<dbReference type="InterPro" id="IPR051410">
    <property type="entry name" value="Ferric/Cupric_Reductase"/>
</dbReference>
<dbReference type="GO" id="GO:0000293">
    <property type="term" value="F:ferric-chelate reductase activity"/>
    <property type="evidence" value="ECO:0007669"/>
    <property type="project" value="UniProtKB-ARBA"/>
</dbReference>
<protein>
    <recommendedName>
        <fullName evidence="14">FAD-binding FR-type domain-containing protein</fullName>
    </recommendedName>
</protein>
<evidence type="ECO:0000256" key="4">
    <source>
        <dbReference type="ARBA" id="ARBA00022692"/>
    </source>
</evidence>
<dbReference type="Proteomes" id="UP000799757">
    <property type="component" value="Unassembled WGS sequence"/>
</dbReference>
<dbReference type="Pfam" id="PF08030">
    <property type="entry name" value="NAD_binding_6"/>
    <property type="match status" value="1"/>
</dbReference>
<evidence type="ECO:0000256" key="2">
    <source>
        <dbReference type="ARBA" id="ARBA00006278"/>
    </source>
</evidence>
<feature type="transmembrane region" description="Helical" evidence="12">
    <location>
        <begin position="249"/>
        <end position="269"/>
    </location>
</feature>
<gene>
    <name evidence="15" type="ORF">K505DRAFT_302717</name>
</gene>
<dbReference type="InterPro" id="IPR013112">
    <property type="entry name" value="FAD-bd_8"/>
</dbReference>
<dbReference type="SFLD" id="SFLDG01168">
    <property type="entry name" value="Ferric_reductase_subgroup_(FRE"/>
    <property type="match status" value="1"/>
</dbReference>
<evidence type="ECO:0000256" key="8">
    <source>
        <dbReference type="ARBA" id="ARBA00023065"/>
    </source>
</evidence>
<dbReference type="Gene3D" id="3.40.50.80">
    <property type="entry name" value="Nucleotide-binding domain of ferredoxin-NADP reductase (FNR) module"/>
    <property type="match status" value="1"/>
</dbReference>
<dbReference type="InterPro" id="IPR017927">
    <property type="entry name" value="FAD-bd_FR_type"/>
</dbReference>
<evidence type="ECO:0000256" key="3">
    <source>
        <dbReference type="ARBA" id="ARBA00022448"/>
    </source>
</evidence>
<dbReference type="SFLD" id="SFLDS00052">
    <property type="entry name" value="Ferric_Reductase_Domain"/>
    <property type="match status" value="1"/>
</dbReference>
<organism evidence="15 16">
    <name type="scientific">Melanomma pulvis-pyrius CBS 109.77</name>
    <dbReference type="NCBI Taxonomy" id="1314802"/>
    <lineage>
        <taxon>Eukaryota</taxon>
        <taxon>Fungi</taxon>
        <taxon>Dikarya</taxon>
        <taxon>Ascomycota</taxon>
        <taxon>Pezizomycotina</taxon>
        <taxon>Dothideomycetes</taxon>
        <taxon>Pleosporomycetidae</taxon>
        <taxon>Pleosporales</taxon>
        <taxon>Melanommataceae</taxon>
        <taxon>Melanomma</taxon>
    </lineage>
</organism>
<evidence type="ECO:0000256" key="6">
    <source>
        <dbReference type="ARBA" id="ARBA00022989"/>
    </source>
</evidence>
<dbReference type="Pfam" id="PF01794">
    <property type="entry name" value="Ferric_reduct"/>
    <property type="match status" value="1"/>
</dbReference>
<dbReference type="CDD" id="cd06186">
    <property type="entry name" value="NOX_Duox_like_FAD_NADP"/>
    <property type="match status" value="1"/>
</dbReference>
<feature type="transmembrane region" description="Helical" evidence="12">
    <location>
        <begin position="394"/>
        <end position="412"/>
    </location>
</feature>